<dbReference type="Pfam" id="PF00569">
    <property type="entry name" value="ZZ"/>
    <property type="match status" value="1"/>
</dbReference>
<feature type="coiled-coil region" evidence="14">
    <location>
        <begin position="1813"/>
        <end position="1854"/>
    </location>
</feature>
<evidence type="ECO:0000256" key="10">
    <source>
        <dbReference type="ARBA" id="ARBA00023136"/>
    </source>
</evidence>
<dbReference type="PROSITE" id="PS01357">
    <property type="entry name" value="ZF_ZZ_1"/>
    <property type="match status" value="1"/>
</dbReference>
<dbReference type="Gene3D" id="1.20.58.60">
    <property type="match status" value="7"/>
</dbReference>
<evidence type="ECO:0000256" key="4">
    <source>
        <dbReference type="ARBA" id="ARBA00022490"/>
    </source>
</evidence>
<feature type="coiled-coil region" evidence="14">
    <location>
        <begin position="4144"/>
        <end position="4174"/>
    </location>
</feature>
<feature type="compositionally biased region" description="Basic and acidic residues" evidence="15">
    <location>
        <begin position="2019"/>
        <end position="2029"/>
    </location>
</feature>
<feature type="coiled-coil region" evidence="14">
    <location>
        <begin position="685"/>
        <end position="722"/>
    </location>
</feature>
<feature type="compositionally biased region" description="Basic and acidic residues" evidence="15">
    <location>
        <begin position="2337"/>
        <end position="2349"/>
    </location>
</feature>
<feature type="region of interest" description="Disordered" evidence="15">
    <location>
        <begin position="2509"/>
        <end position="2536"/>
    </location>
</feature>
<keyword evidence="8" id="KW-0862">Zinc</keyword>
<feature type="coiled-coil region" evidence="14">
    <location>
        <begin position="2829"/>
        <end position="2856"/>
    </location>
</feature>
<dbReference type="CDD" id="cd00201">
    <property type="entry name" value="WW"/>
    <property type="match status" value="1"/>
</dbReference>
<dbReference type="PROSITE" id="PS01159">
    <property type="entry name" value="WW_DOMAIN_1"/>
    <property type="match status" value="1"/>
</dbReference>
<dbReference type="EMBL" id="JBICCN010000254">
    <property type="protein sequence ID" value="KAL3082936.1"/>
    <property type="molecule type" value="Genomic_DNA"/>
</dbReference>
<feature type="domain" description="ZZ-type" evidence="18">
    <location>
        <begin position="3769"/>
        <end position="3825"/>
    </location>
</feature>
<feature type="region of interest" description="Disordered" evidence="15">
    <location>
        <begin position="515"/>
        <end position="551"/>
    </location>
</feature>
<keyword evidence="10" id="KW-0472">Membrane</keyword>
<evidence type="ECO:0000259" key="16">
    <source>
        <dbReference type="PROSITE" id="PS50020"/>
    </source>
</evidence>
<dbReference type="Pfam" id="PF23729">
    <property type="entry name" value="Spectrin_Dys-1"/>
    <property type="match status" value="1"/>
</dbReference>
<dbReference type="GO" id="GO:0005856">
    <property type="term" value="C:cytoskeleton"/>
    <property type="evidence" value="ECO:0007669"/>
    <property type="project" value="UniProtKB-SubCell"/>
</dbReference>
<dbReference type="PANTHER" id="PTHR12268">
    <property type="entry name" value="E3 UBIQUITIN-PROTEIN LIGASE KCMF1"/>
    <property type="match status" value="1"/>
</dbReference>
<dbReference type="Pfam" id="PF00435">
    <property type="entry name" value="Spectrin"/>
    <property type="match status" value="1"/>
</dbReference>
<dbReference type="InterPro" id="IPR036020">
    <property type="entry name" value="WW_dom_sf"/>
</dbReference>
<dbReference type="GO" id="GO:0005737">
    <property type="term" value="C:cytoplasm"/>
    <property type="evidence" value="ECO:0007669"/>
    <property type="project" value="UniProtKB-ARBA"/>
</dbReference>
<proteinExistence type="predicted"/>
<evidence type="ECO:0000256" key="5">
    <source>
        <dbReference type="ARBA" id="ARBA00022723"/>
    </source>
</evidence>
<evidence type="ECO:0000256" key="7">
    <source>
        <dbReference type="ARBA" id="ARBA00022771"/>
    </source>
</evidence>
<keyword evidence="12" id="KW-0206">Cytoskeleton</keyword>
<dbReference type="Gene3D" id="2.20.70.10">
    <property type="match status" value="1"/>
</dbReference>
<evidence type="ECO:0000313" key="20">
    <source>
        <dbReference type="Proteomes" id="UP001620645"/>
    </source>
</evidence>
<dbReference type="SMART" id="SM00150">
    <property type="entry name" value="SPEC"/>
    <property type="match status" value="8"/>
</dbReference>
<dbReference type="SUPFAM" id="SSF57850">
    <property type="entry name" value="RING/U-box"/>
    <property type="match status" value="1"/>
</dbReference>
<feature type="region of interest" description="Disordered" evidence="15">
    <location>
        <begin position="248"/>
        <end position="320"/>
    </location>
</feature>
<dbReference type="Proteomes" id="UP001620645">
    <property type="component" value="Unassembled WGS sequence"/>
</dbReference>
<feature type="region of interest" description="Disordered" evidence="15">
    <location>
        <begin position="1"/>
        <end position="26"/>
    </location>
</feature>
<dbReference type="InterPro" id="IPR011992">
    <property type="entry name" value="EF-hand-dom_pair"/>
</dbReference>
<dbReference type="InterPro" id="IPR002017">
    <property type="entry name" value="Spectrin_repeat"/>
</dbReference>
<name>A0ABD2IUM4_HETSC</name>
<evidence type="ECO:0000259" key="17">
    <source>
        <dbReference type="PROSITE" id="PS50021"/>
    </source>
</evidence>
<dbReference type="InterPro" id="IPR036872">
    <property type="entry name" value="CH_dom_sf"/>
</dbReference>
<dbReference type="GO" id="GO:0042383">
    <property type="term" value="C:sarcolemma"/>
    <property type="evidence" value="ECO:0007669"/>
    <property type="project" value="UniProtKB-SubCell"/>
</dbReference>
<dbReference type="GO" id="GO:0008270">
    <property type="term" value="F:zinc ion binding"/>
    <property type="evidence" value="ECO:0007669"/>
    <property type="project" value="UniProtKB-KW"/>
</dbReference>
<feature type="coiled-coil region" evidence="14">
    <location>
        <begin position="3233"/>
        <end position="3263"/>
    </location>
</feature>
<dbReference type="InterPro" id="IPR001715">
    <property type="entry name" value="CH_dom"/>
</dbReference>
<comment type="subcellular location">
    <subcellularLocation>
        <location evidence="2">Cell membrane</location>
        <location evidence="2">Sarcolemma</location>
        <topology evidence="2">Peripheral membrane protein</topology>
        <orientation evidence="2">Cytoplasmic side</orientation>
    </subcellularLocation>
    <subcellularLocation>
        <location evidence="1">Cytoplasm</location>
        <location evidence="1">Cytoskeleton</location>
    </subcellularLocation>
</comment>
<dbReference type="InterPro" id="IPR056503">
    <property type="entry name" value="Spectrin_Dys-1"/>
</dbReference>
<dbReference type="CDD" id="cd02334">
    <property type="entry name" value="ZZ_dystrophin"/>
    <property type="match status" value="1"/>
</dbReference>
<feature type="coiled-coil region" evidence="14">
    <location>
        <begin position="2167"/>
        <end position="2215"/>
    </location>
</feature>
<feature type="region of interest" description="Disordered" evidence="15">
    <location>
        <begin position="906"/>
        <end position="1019"/>
    </location>
</feature>
<feature type="region of interest" description="Disordered" evidence="15">
    <location>
        <begin position="4264"/>
        <end position="4289"/>
    </location>
</feature>
<keyword evidence="20" id="KW-1185">Reference proteome</keyword>
<evidence type="ECO:0000256" key="12">
    <source>
        <dbReference type="ARBA" id="ARBA00023212"/>
    </source>
</evidence>
<dbReference type="InterPro" id="IPR015154">
    <property type="entry name" value="EF-hand_dom_typ2"/>
</dbReference>
<evidence type="ECO:0000256" key="11">
    <source>
        <dbReference type="ARBA" id="ARBA00023203"/>
    </source>
</evidence>
<feature type="domain" description="Calponin-homology (CH)" evidence="17">
    <location>
        <begin position="139"/>
        <end position="244"/>
    </location>
</feature>
<dbReference type="Pfam" id="PF09069">
    <property type="entry name" value="EF-hand_3"/>
    <property type="match status" value="1"/>
</dbReference>
<dbReference type="CDD" id="cd00176">
    <property type="entry name" value="SPEC"/>
    <property type="match status" value="2"/>
</dbReference>
<feature type="coiled-coil region" evidence="14">
    <location>
        <begin position="1540"/>
        <end position="1567"/>
    </location>
</feature>
<dbReference type="SUPFAM" id="SSF47473">
    <property type="entry name" value="EF-hand"/>
    <property type="match status" value="2"/>
</dbReference>
<dbReference type="GO" id="GO:0050804">
    <property type="term" value="P:modulation of chemical synaptic transmission"/>
    <property type="evidence" value="ECO:0007669"/>
    <property type="project" value="UniProtKB-ARBA"/>
</dbReference>
<keyword evidence="4" id="KW-0963">Cytoplasm</keyword>
<dbReference type="SUPFAM" id="SSF51045">
    <property type="entry name" value="WW domain"/>
    <property type="match status" value="1"/>
</dbReference>
<feature type="compositionally biased region" description="Basic and acidic residues" evidence="15">
    <location>
        <begin position="2049"/>
        <end position="2089"/>
    </location>
</feature>
<keyword evidence="7 13" id="KW-0863">Zinc-finger</keyword>
<evidence type="ECO:0000256" key="1">
    <source>
        <dbReference type="ARBA" id="ARBA00004245"/>
    </source>
</evidence>
<keyword evidence="3" id="KW-1003">Cell membrane</keyword>
<feature type="compositionally biased region" description="Polar residues" evidence="15">
    <location>
        <begin position="248"/>
        <end position="257"/>
    </location>
</feature>
<dbReference type="PROSITE" id="PS50135">
    <property type="entry name" value="ZF_ZZ_2"/>
    <property type="match status" value="1"/>
</dbReference>
<feature type="region of interest" description="Disordered" evidence="15">
    <location>
        <begin position="4052"/>
        <end position="4077"/>
    </location>
</feature>
<feature type="region of interest" description="Disordered" evidence="15">
    <location>
        <begin position="3198"/>
        <end position="3225"/>
    </location>
</feature>
<feature type="region of interest" description="Disordered" evidence="15">
    <location>
        <begin position="448"/>
        <end position="487"/>
    </location>
</feature>
<dbReference type="SMART" id="SM00291">
    <property type="entry name" value="ZnF_ZZ"/>
    <property type="match status" value="1"/>
</dbReference>
<feature type="domain" description="WW" evidence="16">
    <location>
        <begin position="3514"/>
        <end position="3548"/>
    </location>
</feature>
<feature type="compositionally biased region" description="Basic and acidic residues" evidence="15">
    <location>
        <begin position="12"/>
        <end position="26"/>
    </location>
</feature>
<dbReference type="InterPro" id="IPR018159">
    <property type="entry name" value="Spectrin/alpha-actinin"/>
</dbReference>
<dbReference type="Gene3D" id="1.10.238.10">
    <property type="entry name" value="EF-hand"/>
    <property type="match status" value="2"/>
</dbReference>
<feature type="coiled-coil region" evidence="14">
    <location>
        <begin position="1689"/>
        <end position="1750"/>
    </location>
</feature>
<feature type="coiled-coil region" evidence="14">
    <location>
        <begin position="3980"/>
        <end position="4007"/>
    </location>
</feature>
<feature type="region of interest" description="Disordered" evidence="15">
    <location>
        <begin position="2296"/>
        <end position="2355"/>
    </location>
</feature>
<dbReference type="Gene3D" id="6.10.140.70">
    <property type="match status" value="1"/>
</dbReference>
<keyword evidence="11" id="KW-0009">Actin-binding</keyword>
<dbReference type="InterPro" id="IPR001202">
    <property type="entry name" value="WW_dom"/>
</dbReference>
<dbReference type="SUPFAM" id="SSF46966">
    <property type="entry name" value="Spectrin repeat"/>
    <property type="match status" value="8"/>
</dbReference>
<dbReference type="InterPro" id="IPR015153">
    <property type="entry name" value="EF-hand_dom_typ1"/>
</dbReference>
<keyword evidence="6" id="KW-0677">Repeat</keyword>
<feature type="compositionally biased region" description="Basic and acidic residues" evidence="15">
    <location>
        <begin position="2509"/>
        <end position="2524"/>
    </location>
</feature>
<dbReference type="CDD" id="cd16242">
    <property type="entry name" value="EFh_DMD_like"/>
    <property type="match status" value="1"/>
</dbReference>
<protein>
    <recommendedName>
        <fullName evidence="21">Dystrophin</fullName>
    </recommendedName>
</protein>
<evidence type="ECO:0000256" key="6">
    <source>
        <dbReference type="ARBA" id="ARBA00022737"/>
    </source>
</evidence>
<evidence type="ECO:0000256" key="13">
    <source>
        <dbReference type="PROSITE-ProRule" id="PRU00228"/>
    </source>
</evidence>
<evidence type="ECO:0000256" key="9">
    <source>
        <dbReference type="ARBA" id="ARBA00022837"/>
    </source>
</evidence>
<keyword evidence="5" id="KW-0479">Metal-binding</keyword>
<dbReference type="Gene3D" id="3.30.60.90">
    <property type="match status" value="1"/>
</dbReference>
<dbReference type="PROSITE" id="PS50020">
    <property type="entry name" value="WW_DOMAIN_2"/>
    <property type="match status" value="1"/>
</dbReference>
<feature type="coiled-coil region" evidence="14">
    <location>
        <begin position="562"/>
        <end position="589"/>
    </location>
</feature>
<dbReference type="InterPro" id="IPR001589">
    <property type="entry name" value="Actinin_actin-bd_CS"/>
</dbReference>
<evidence type="ECO:0000256" key="14">
    <source>
        <dbReference type="SAM" id="Coils"/>
    </source>
</evidence>
<feature type="region of interest" description="Disordered" evidence="15">
    <location>
        <begin position="1237"/>
        <end position="1287"/>
    </location>
</feature>
<feature type="region of interest" description="Disordered" evidence="15">
    <location>
        <begin position="2019"/>
        <end position="2089"/>
    </location>
</feature>
<dbReference type="PROSITE" id="PS00019">
    <property type="entry name" value="ACTININ_1"/>
    <property type="match status" value="1"/>
</dbReference>
<dbReference type="InterPro" id="IPR050774">
    <property type="entry name" value="KCMF1/Dystrophin"/>
</dbReference>
<dbReference type="InterPro" id="IPR000433">
    <property type="entry name" value="Znf_ZZ"/>
</dbReference>
<dbReference type="Pfam" id="PF09068">
    <property type="entry name" value="EF-hand_2"/>
    <property type="match status" value="1"/>
</dbReference>
<sequence length="4289" mass="489580">MLFSGGGTKGTPPKEQRKERKPDREEKYEIQEAVFVRWANSIIDDDVTVQELRDLTDVRFLSKFSKLILGVPVAIAGKSETDAIDAIFHAMVPDESDDKLLQISVNELLSGQQKTLLGMCWRLIQIYWAKFAPSPSNERKLTEALKEWCLEATASCPDVLINDFTSSFRDGMAINILIKSFDESLIDLREISELRGEDRIENALSLARRHFRVPRLIQPKEFYSEHLDMKSVACYLMMLYLGMCEKTGTPQQRQPTPLSRRRSTISTHAPVDQSPHATVPSTGRPSLVQQSSHSIQQMPQSVPTIVHPPQQSPPAQVPVSPATQIPTISVGTIPNTMLTPPAVSQCPKAVVPISAPTTVISPLAQQTHSQNELLTHQQQQAIIFHQQMQLQQQQQQQSQQFDQLQQIQRDTAAQIVQPFFLPQNAANTSQAVQQQQAKVFPSQMTGQSLVDQLQKQSMEQQQRSMATPISADQSMGPPPPLPPTAVYAPTPSFAAGAVPHLSLPSYEASVVPPLPSLPSQHSTTADASFEGFRSRKSSSSSRSRSRKLRNPDELVQEYGKCLQQVLNWLNEAEQELDTMKKAAEMDESITNLEMAKEKFREHEQYMQSLAQSQESVGRVLHRGHQLSQRLEGEKAASIFSQLEAVSGRWERIREMAMRRQTALQNQIDGIQRRHLKEISAWIDQAEKLMREQEKVDEGVEQCREQQKEFSKLKRDMADKQHAIGKLSTFVAVVDQGTQQMTETKGGKGNGEGKSDETDILQLETFVKQVTKRWENLNEWMEKREKVLEGIDTLLEQYGQSSEEMTNWVEKQSEKLQKLRPSNQLKEGDEVQGQLDKLKETEKALDTQHEAFVRLSQFSTELAAKFEKGGNAEASFKVRQQLDKVSQKWDKIVAELEEHSEALLRSGKVKLGTTEDETENGGEKGAKRRERLQTIISVDESPEPATPRQKKRKQMQQSTEQSLMEVPEEEQQSSGRTPAEEKGEIGEETQGTSRREGTEQYTEEEEQQQKIGTATDTTPRDAEQAVMTFVGKVSTLDQKIGPLVEWAAKTEPSGNGGTAKGNMRQTVLMCQQKLNEVRELEPEVTRLQILLEHTHNRANLNAKQLHVVNEMFNMFMSRWSKVVATISQLLNAMAKPEPLLPKKKANQQGSTEGRVAKMAQQLSNWLRASAKYVDELPPQCPPGEKLRKIAQIARQLSEQQSQMSQIKRMAKLTEEEKSQLEALEGQMVELLGRIDQERREAEQSERQSATRIRPTTTVQLRKDDSSPDELSDFPGAPAASNISPPPLNEAESLRQKLLMEEAELAKREDEKRERGDNEWEKWLREKESQLKLTEQSVPGNLDSLSTELENCDKMIVELRKRLRDASTSESDAEMVEPIKKLLRTAETKRNHCMDSINKTQLAIHKAVKVEETGDKFRRELEWMRRHLEETSPRDTEEKLKQLKDALFAQLASKDEAVQSLGEVIHWAKSAGDNENVAQQMQQRIAKLDGQWQSIGAEIEEMLLCCAFERQRRAELWTKTKEQIIEQLEMALRESFESATDAEELSEHLDNLERLLDKMHAQDEEAAEEGTFALLKGQSEEQSAELLNSRGEKLAKAVNERCAQLRNAVSRCEHFEQKLCKMQGWCMNIHQILNQRIATDAFALEVPNEYKDAQRSGTLFKQMDMEFSEFCALVDELEQYIGQSKFEFASTERLRLQLNHANEQLEQLKSKYEEFKQPIKLHEQMERIQKHLEEANLALNDLKEEMQAENCEFFVAHARQIAKQLNDLGTECAACEVGRDMLIREGFLEEQQVIGISARLGQLNAKCVEELEPKALRTVQRLERAAELVEKLEREKAVMEKLAKEAENRVEEGKNHPLTKKSLSELNRQVKAAIEATGKTKELEQLLKQLAIKLQKNICEGIAATEKKCEQLKEQIEQWNEMEEERPAENDLKEMGEMGRTLGESIGRAEAMAEEGRPDEGAVLEEQMNEIRQLKKCYEKKAMEMMGSSESHKKFLAAEMEELEFRWQRLCTKSKWIKKGGEEETEKHWEMGGEAQQEETREGLNNANAEEGIREKEEGRETRGSREKEMGEETRGSREKEMGEETRGAGDELCRKVQTMIEDFEEAAQQLDFQKHPLHSVEEWEQRLSGLNQFVSTRKLSFDELIAVGKKLAESGPMELEVSAALAELDGLIELVHQVDEQIEAQENRLFSIKKQLAKMDEQAKLVSERMRTLEKRAERMGGKGTADPTPIITIQQELMDTNGQLQLLQLSAEELCTNLPPSLCDQRIGGDVLDELNRQLNEIESRVHSALIFALRDQKAEAERGESERRTDEETPAEIAKRNDGEGNLLALDAYGTEDEKGKGTEQQKEGEEEEELLMSTFSTRVPMPSRPLQRTNGTQWNREATTEDQLQPQLDEQVGMSQFYVNMDTMEDFMEQPELLSYEGFEEKAEILEDFESELDRGEQLVNAKQMTMEVGEAEHLLGRISGLRGQFAQRKAELGRRRETVHTLEELYSQCEEMLDELSQQCRTERQMPKKGKVPENEQTKSPARNESPDLDELEAVQMALENRVPPVAFRLQQIQNRLNAISSQLSTSARDRYQQRIQLFVNDFNECAKMVKAKKRAMEERLADQTRISGQMEELEFWCDETEALVEFDEPLGALNMAKLEKHTEKVRERHESVDAKMNSFRNLDKMKDKFIALDNVEQQSKHEVRRSVALLGKRMSDLKMKLKERMESLLEEKLSAEELWREFAAMEKWVGEAKKQLQAVEDAKIYKPSLTNIERMATQITENRILLQNIRSRLMGVENCMEEGTVERENIERVEGLIGSFESVAGAMERLLELRVLTSEDSSATEEEIEQLYEQMDNTKQKLTKQHQKVPKMNGENGEELRPTKFEYGTLSSEGELEGSRMSADEAEQRQDIAGIAHSARPPRRKMSLGEQTRLDTVTRLRSWLQEVERDVSATVDLSDQLLIRQTLGKVQNCVDEIHINLMEIVRVLERAKDRLIIERAQLCATEMERVLAICKRRKTELQHILEQCRIWEQLRSSIELWLADASDRLCFGLRVVELSDGELTEQLELCEQLVDELNSWKSKLQELNRISNQQLDTHRRDNGHNLSHQSSKLNAQWTKFNDQLRIRRAVLEAAKRSRHDFQTALGHFQQWLNKMNMEMRKLNEETDNPQRLKDTARRREWLAQEKEARVEIDAHREIMESVRRMGRKLMEEQQRELSSSAGEETPPPSGNRTTEQMKSQVEMVENEWQSLLEQAKSVRDRLENAQEECERLTQSLTDFLLWTDQQLKSIAESKPIGSDLEAVQSQNEIIRTIERTMEARERQVETTIQLANTFLMQHDLRSVLHAPALLADFSSDPFAPKNEAEREERRIGMQIMADSNRLQTQWAFLKEQLGHWSEQVANALREMGELDRAMAEALLAISAVEEQLDALKPVEQLRLEELKGARTECKEVRRRVHEAGTSVDDVNDWASNLQATGIQLSDRLDSQVQTVNARYERLKRNVGCRGAALERAFSDFGPASEHFLVDLVEPPWQRAISTMNRLPYYIDHSSEQTQWDHPAMVDILEQLCAFNQVKFSAYRTAMKLRALQKRLCFDLIDLADLNVQYERQLSNYTDEQRIQVEDMVQCLLPLFEKAHEERPALLPNVSLAVDLALNLLLNIYDQCRDGKMRVFSFKIALVVLCHASLESKYTYLFHLVSGPKGVDHKRLAILFYDLIHIPKFLGEAAAFGGSNIEPSVRSCFEHAKFPPTINVEQFLDWLRKEPQSLVWLPVMHRLGSSEFAKHQAKCNACKMFPIVGLRYRCLRCFNFDICQNCFFSQRTAKSHKLSHPMQEYCTPTSAGDDMRDFTVIIKNKVRQGKSRIGYLPVEQINEGPPLECNDQTPQNAETEAMHQRMQLIAARLDKRQTEAAEAFPSAIVPSEAEGKVKNGKGDEVAAQVGQFGTQSTQMPTAIGPRNMPNASAFASESQRANFLAPQHEAKSPNQLISQVEQASKEELGQMLQKLQYEHDELKRAIDERKMALKAAGMPFPSGTKSTPNLFHQRTPMMGQSINGTAMPLDGHQSLEMGEESRGRTAASVPRSLPPQNSSSAFPLQQQTVLPPPIQRQIPASIHRQHSLGGASSTAFAASAVFPDGPRSQADQWQEMAVLAEAHHLRQHQKRLEERGIVLEDQNRQLQMQLERLQMLMEKKGNVLQTLPTTEEQQSHNQTGFISSTDAEDTDMEMLALAMPIREIKAIGISSGQLGTEIRRNRMDRLRETVDELNRAMENFVVFTQNCAQKEQQQDTDDSGTADNHQQTVEELER</sequence>
<evidence type="ECO:0000256" key="3">
    <source>
        <dbReference type="ARBA" id="ARBA00022475"/>
    </source>
</evidence>
<evidence type="ECO:0000256" key="15">
    <source>
        <dbReference type="SAM" id="MobiDB-lite"/>
    </source>
</evidence>
<evidence type="ECO:0000259" key="18">
    <source>
        <dbReference type="PROSITE" id="PS50135"/>
    </source>
</evidence>
<dbReference type="GO" id="GO:0016010">
    <property type="term" value="C:dystrophin-associated glycoprotein complex"/>
    <property type="evidence" value="ECO:0007669"/>
    <property type="project" value="UniProtKB-ARBA"/>
</dbReference>
<gene>
    <name evidence="19" type="ORF">niasHS_010738</name>
</gene>
<feature type="compositionally biased region" description="Polar residues" evidence="15">
    <location>
        <begin position="448"/>
        <end position="473"/>
    </location>
</feature>
<accession>A0ABD2IUM4</accession>
<evidence type="ECO:0008006" key="21">
    <source>
        <dbReference type="Google" id="ProtNLM"/>
    </source>
</evidence>
<dbReference type="GO" id="GO:0046716">
    <property type="term" value="P:muscle cell cellular homeostasis"/>
    <property type="evidence" value="ECO:0007669"/>
    <property type="project" value="UniProtKB-ARBA"/>
</dbReference>
<evidence type="ECO:0000256" key="2">
    <source>
        <dbReference type="ARBA" id="ARBA00004278"/>
    </source>
</evidence>
<organism evidence="19 20">
    <name type="scientific">Heterodera schachtii</name>
    <name type="common">Sugarbeet cyst nematode worm</name>
    <name type="synonym">Tylenchus schachtii</name>
    <dbReference type="NCBI Taxonomy" id="97005"/>
    <lineage>
        <taxon>Eukaryota</taxon>
        <taxon>Metazoa</taxon>
        <taxon>Ecdysozoa</taxon>
        <taxon>Nematoda</taxon>
        <taxon>Chromadorea</taxon>
        <taxon>Rhabditida</taxon>
        <taxon>Tylenchina</taxon>
        <taxon>Tylenchomorpha</taxon>
        <taxon>Tylenchoidea</taxon>
        <taxon>Heteroderidae</taxon>
        <taxon>Heteroderinae</taxon>
        <taxon>Heterodera</taxon>
    </lineage>
</organism>
<dbReference type="GO" id="GO:0003779">
    <property type="term" value="F:actin binding"/>
    <property type="evidence" value="ECO:0007669"/>
    <property type="project" value="UniProtKB-KW"/>
</dbReference>
<dbReference type="PROSITE" id="PS50021">
    <property type="entry name" value="CH"/>
    <property type="match status" value="1"/>
</dbReference>
<keyword evidence="9" id="KW-0106">Calcium</keyword>
<evidence type="ECO:0000256" key="8">
    <source>
        <dbReference type="ARBA" id="ARBA00022833"/>
    </source>
</evidence>
<dbReference type="Gene3D" id="1.10.418.10">
    <property type="entry name" value="Calponin-like domain"/>
    <property type="match status" value="1"/>
</dbReference>
<dbReference type="SMART" id="SM00456">
    <property type="entry name" value="WW"/>
    <property type="match status" value="1"/>
</dbReference>
<feature type="compositionally biased region" description="Polar residues" evidence="15">
    <location>
        <begin position="275"/>
        <end position="303"/>
    </location>
</feature>
<dbReference type="Pfam" id="PF00307">
    <property type="entry name" value="CH"/>
    <property type="match status" value="1"/>
</dbReference>
<reference evidence="19 20" key="1">
    <citation type="submission" date="2024-10" db="EMBL/GenBank/DDBJ databases">
        <authorList>
            <person name="Kim D."/>
        </authorList>
    </citation>
    <scope>NUCLEOTIDE SEQUENCE [LARGE SCALE GENOMIC DNA]</scope>
    <source>
        <strain evidence="19">Taebaek</strain>
    </source>
</reference>
<evidence type="ECO:0000313" key="19">
    <source>
        <dbReference type="EMBL" id="KAL3082936.1"/>
    </source>
</evidence>
<dbReference type="InterPro" id="IPR043145">
    <property type="entry name" value="Znf_ZZ_sf"/>
</dbReference>
<feature type="compositionally biased region" description="Polar residues" evidence="15">
    <location>
        <begin position="4276"/>
        <end position="4289"/>
    </location>
</feature>
<comment type="caution">
    <text evidence="19">The sequence shown here is derived from an EMBL/GenBank/DDBJ whole genome shotgun (WGS) entry which is preliminary data.</text>
</comment>
<dbReference type="PANTHER" id="PTHR12268:SF14">
    <property type="entry name" value="DYSTROPHIN-1"/>
    <property type="match status" value="1"/>
</dbReference>
<keyword evidence="14" id="KW-0175">Coiled coil</keyword>
<feature type="compositionally biased region" description="Basic and acidic residues" evidence="15">
    <location>
        <begin position="2296"/>
        <end position="2324"/>
    </location>
</feature>
<dbReference type="SUPFAM" id="SSF47576">
    <property type="entry name" value="Calponin-homology domain, CH-domain"/>
    <property type="match status" value="1"/>
</dbReference>
<dbReference type="SMART" id="SM00033">
    <property type="entry name" value="CH"/>
    <property type="match status" value="1"/>
</dbReference>